<comment type="subcellular location">
    <subcellularLocation>
        <location evidence="1">Membrane</location>
        <topology evidence="1">Multi-pass membrane protein</topology>
    </subcellularLocation>
</comment>
<feature type="compositionally biased region" description="Acidic residues" evidence="6">
    <location>
        <begin position="363"/>
        <end position="397"/>
    </location>
</feature>
<feature type="transmembrane region" description="Helical" evidence="7">
    <location>
        <begin position="83"/>
        <end position="106"/>
    </location>
</feature>
<organism evidence="8 9">
    <name type="scientific">Natronobacterium texcoconense</name>
    <dbReference type="NCBI Taxonomy" id="1095778"/>
    <lineage>
        <taxon>Archaea</taxon>
        <taxon>Methanobacteriati</taxon>
        <taxon>Methanobacteriota</taxon>
        <taxon>Stenosarchaea group</taxon>
        <taxon>Halobacteria</taxon>
        <taxon>Halobacteriales</taxon>
        <taxon>Natrialbaceae</taxon>
        <taxon>Natronobacterium</taxon>
    </lineage>
</organism>
<evidence type="ECO:0000256" key="7">
    <source>
        <dbReference type="SAM" id="Phobius"/>
    </source>
</evidence>
<dbReference type="PANTHER" id="PTHR21716">
    <property type="entry name" value="TRANSMEMBRANE PROTEIN"/>
    <property type="match status" value="1"/>
</dbReference>
<gene>
    <name evidence="8" type="ORF">SAMN04489842_3125</name>
</gene>
<feature type="transmembrane region" description="Helical" evidence="7">
    <location>
        <begin position="273"/>
        <end position="290"/>
    </location>
</feature>
<accession>A0A1H1HXN7</accession>
<comment type="similarity">
    <text evidence="2">Belongs to the autoinducer-2 exporter (AI-2E) (TC 2.A.86) family.</text>
</comment>
<dbReference type="InterPro" id="IPR002549">
    <property type="entry name" value="AI-2E-like"/>
</dbReference>
<keyword evidence="3 7" id="KW-0812">Transmembrane</keyword>
<feature type="transmembrane region" description="Helical" evidence="7">
    <location>
        <begin position="237"/>
        <end position="261"/>
    </location>
</feature>
<dbReference type="Proteomes" id="UP000198848">
    <property type="component" value="Unassembled WGS sequence"/>
</dbReference>
<dbReference type="GO" id="GO:0016020">
    <property type="term" value="C:membrane"/>
    <property type="evidence" value="ECO:0007669"/>
    <property type="project" value="UniProtKB-SubCell"/>
</dbReference>
<feature type="transmembrane region" description="Helical" evidence="7">
    <location>
        <begin position="54"/>
        <end position="71"/>
    </location>
</feature>
<keyword evidence="4 7" id="KW-1133">Transmembrane helix</keyword>
<dbReference type="AlphaFoldDB" id="A0A1H1HXN7"/>
<dbReference type="Pfam" id="PF01594">
    <property type="entry name" value="AI-2E_transport"/>
    <property type="match status" value="1"/>
</dbReference>
<dbReference type="STRING" id="1095778.SAMN04489842_3125"/>
<evidence type="ECO:0000313" key="8">
    <source>
        <dbReference type="EMBL" id="SDR30049.1"/>
    </source>
</evidence>
<sequence length="397" mass="41905">MTANANGGVHDPESDPDEDPHVGGTSTRRYVLAGVVGALGILTGAILLEVLGTIMLALTVAYVLLPVKNWLDRRGLSERLAAVAATLIGFASAIAVFSPIFATLYFRLEEIIAIIEGLPREIPVTVLDETLVIEVAEVQTLVIGYLQDVAVSIASSLPVLAIKFALFVILLFAILLKGDAAGQAAVAPVPREYRDVVYALARRARETLYAIYVLQLATSVATLLIGYPLFWALGYEMAFTLALFAAILQFVPIIGPSLLIAPIVIYHVAAGELAAAVLVGVLGVTLIAWFPDVGIRPRLARRSAGLPGSLYFVGFTGGLFTLGAIGIVVGPLIVAVFVEAVDILADEVNGDADFAELARGETGDSELAFESDTEPETADASDETESTVEELESQVAD</sequence>
<feature type="transmembrane region" description="Helical" evidence="7">
    <location>
        <begin position="209"/>
        <end position="231"/>
    </location>
</feature>
<keyword evidence="5 7" id="KW-0472">Membrane</keyword>
<proteinExistence type="inferred from homology"/>
<evidence type="ECO:0000256" key="6">
    <source>
        <dbReference type="SAM" id="MobiDB-lite"/>
    </source>
</evidence>
<feature type="transmembrane region" description="Helical" evidence="7">
    <location>
        <begin position="149"/>
        <end position="176"/>
    </location>
</feature>
<evidence type="ECO:0000256" key="5">
    <source>
        <dbReference type="ARBA" id="ARBA00023136"/>
    </source>
</evidence>
<dbReference type="PANTHER" id="PTHR21716:SF4">
    <property type="entry name" value="TRANSMEMBRANE PROTEIN 245"/>
    <property type="match status" value="1"/>
</dbReference>
<feature type="region of interest" description="Disordered" evidence="6">
    <location>
        <begin position="1"/>
        <end position="23"/>
    </location>
</feature>
<dbReference type="EMBL" id="FNLC01000003">
    <property type="protein sequence ID" value="SDR30049.1"/>
    <property type="molecule type" value="Genomic_DNA"/>
</dbReference>
<evidence type="ECO:0000256" key="3">
    <source>
        <dbReference type="ARBA" id="ARBA00022692"/>
    </source>
</evidence>
<protein>
    <submittedName>
        <fullName evidence="8">Predicted PurR-regulated permease PerM</fullName>
    </submittedName>
</protein>
<evidence type="ECO:0000256" key="4">
    <source>
        <dbReference type="ARBA" id="ARBA00022989"/>
    </source>
</evidence>
<feature type="region of interest" description="Disordered" evidence="6">
    <location>
        <begin position="361"/>
        <end position="397"/>
    </location>
</feature>
<evidence type="ECO:0000256" key="1">
    <source>
        <dbReference type="ARBA" id="ARBA00004141"/>
    </source>
</evidence>
<evidence type="ECO:0000256" key="2">
    <source>
        <dbReference type="ARBA" id="ARBA00009773"/>
    </source>
</evidence>
<feature type="transmembrane region" description="Helical" evidence="7">
    <location>
        <begin position="310"/>
        <end position="338"/>
    </location>
</feature>
<evidence type="ECO:0000313" key="9">
    <source>
        <dbReference type="Proteomes" id="UP000198848"/>
    </source>
</evidence>
<keyword evidence="9" id="KW-1185">Reference proteome</keyword>
<reference evidence="9" key="1">
    <citation type="submission" date="2016-10" db="EMBL/GenBank/DDBJ databases">
        <authorList>
            <person name="Varghese N."/>
            <person name="Submissions S."/>
        </authorList>
    </citation>
    <scope>NUCLEOTIDE SEQUENCE [LARGE SCALE GENOMIC DNA]</scope>
    <source>
        <strain evidence="9">DSM 24767</strain>
    </source>
</reference>
<name>A0A1H1HXN7_NATTX</name>